<keyword evidence="3" id="KW-1185">Reference proteome</keyword>
<keyword evidence="1" id="KW-0732">Signal</keyword>
<dbReference type="RefSeq" id="XP_060322689.1">
    <property type="nucleotide sequence ID" value="XM_060470460.1"/>
</dbReference>
<comment type="caution">
    <text evidence="2">The sequence shown here is derived from an EMBL/GenBank/DDBJ whole genome shotgun (WGS) entry which is preliminary data.</text>
</comment>
<reference evidence="2" key="1">
    <citation type="submission" date="2023-06" db="EMBL/GenBank/DDBJ databases">
        <authorList>
            <consortium name="Lawrence Berkeley National Laboratory"/>
            <person name="Ahrendt S."/>
            <person name="Sahu N."/>
            <person name="Indic B."/>
            <person name="Wong-Bajracharya J."/>
            <person name="Merenyi Z."/>
            <person name="Ke H.-M."/>
            <person name="Monk M."/>
            <person name="Kocsube S."/>
            <person name="Drula E."/>
            <person name="Lipzen A."/>
            <person name="Balint B."/>
            <person name="Henrissat B."/>
            <person name="Andreopoulos B."/>
            <person name="Martin F.M."/>
            <person name="Harder C.B."/>
            <person name="Rigling D."/>
            <person name="Ford K.L."/>
            <person name="Foster G.D."/>
            <person name="Pangilinan J."/>
            <person name="Papanicolaou A."/>
            <person name="Barry K."/>
            <person name="LaButti K."/>
            <person name="Viragh M."/>
            <person name="Koriabine M."/>
            <person name="Yan M."/>
            <person name="Riley R."/>
            <person name="Champramary S."/>
            <person name="Plett K.L."/>
            <person name="Tsai I.J."/>
            <person name="Slot J."/>
            <person name="Sipos G."/>
            <person name="Plett J."/>
            <person name="Nagy L.G."/>
            <person name="Grigoriev I.V."/>
        </authorList>
    </citation>
    <scope>NUCLEOTIDE SEQUENCE</scope>
    <source>
        <strain evidence="2">CCBAS 213</strain>
    </source>
</reference>
<dbReference type="Proteomes" id="UP001175211">
    <property type="component" value="Unassembled WGS sequence"/>
</dbReference>
<feature type="signal peptide" evidence="1">
    <location>
        <begin position="1"/>
        <end position="19"/>
    </location>
</feature>
<protein>
    <recommendedName>
        <fullName evidence="4">Secreted protein</fullName>
    </recommendedName>
</protein>
<dbReference type="EMBL" id="JAUEPS010000104">
    <property type="protein sequence ID" value="KAK0437745.1"/>
    <property type="molecule type" value="Genomic_DNA"/>
</dbReference>
<sequence length="162" mass="18760">MRMNLDVLLLVFDLSVLISFRLQFQEHRKSSLLSENLVWGPRVPFAVCVRPRQGPTTYCQRCLILDLRDIFVSLLLNSSIYMLYALYSTRYMSEWPLKILVKHGKNSVRYNSASTYVYLSAHDSTIQSCAQIRNVRRGQCNSTQQPMLIEAFEVVKMTQSKA</sequence>
<feature type="chain" id="PRO_5041357782" description="Secreted protein" evidence="1">
    <location>
        <begin position="20"/>
        <end position="162"/>
    </location>
</feature>
<name>A0AA39J950_ARMTA</name>
<evidence type="ECO:0000313" key="2">
    <source>
        <dbReference type="EMBL" id="KAK0437745.1"/>
    </source>
</evidence>
<gene>
    <name evidence="2" type="ORF">EV420DRAFT_1486911</name>
</gene>
<dbReference type="AlphaFoldDB" id="A0AA39J950"/>
<dbReference type="GeneID" id="85354008"/>
<accession>A0AA39J950</accession>
<organism evidence="2 3">
    <name type="scientific">Armillaria tabescens</name>
    <name type="common">Ringless honey mushroom</name>
    <name type="synonym">Agaricus tabescens</name>
    <dbReference type="NCBI Taxonomy" id="1929756"/>
    <lineage>
        <taxon>Eukaryota</taxon>
        <taxon>Fungi</taxon>
        <taxon>Dikarya</taxon>
        <taxon>Basidiomycota</taxon>
        <taxon>Agaricomycotina</taxon>
        <taxon>Agaricomycetes</taxon>
        <taxon>Agaricomycetidae</taxon>
        <taxon>Agaricales</taxon>
        <taxon>Marasmiineae</taxon>
        <taxon>Physalacriaceae</taxon>
        <taxon>Desarmillaria</taxon>
    </lineage>
</organism>
<proteinExistence type="predicted"/>
<evidence type="ECO:0000256" key="1">
    <source>
        <dbReference type="SAM" id="SignalP"/>
    </source>
</evidence>
<evidence type="ECO:0008006" key="4">
    <source>
        <dbReference type="Google" id="ProtNLM"/>
    </source>
</evidence>
<evidence type="ECO:0000313" key="3">
    <source>
        <dbReference type="Proteomes" id="UP001175211"/>
    </source>
</evidence>